<sequence length="72" mass="7907">MRQTVLIIGAGQAGARAAEALRSYGFEGRIVLVGDERHAPYERPPLFKDVLVAQDDDDCFKGWVHAAVLIII</sequence>
<feature type="domain" description="FAD/NAD(P)-binding" evidence="5">
    <location>
        <begin position="4"/>
        <end position="57"/>
    </location>
</feature>
<evidence type="ECO:0000256" key="4">
    <source>
        <dbReference type="ARBA" id="ARBA00023002"/>
    </source>
</evidence>
<gene>
    <name evidence="6" type="ORF">AWB75_00759</name>
</gene>
<accession>A0A157ZI79</accession>
<keyword evidence="2" id="KW-0285">Flavoprotein</keyword>
<dbReference type="EMBL" id="FCOF02000003">
    <property type="protein sequence ID" value="SAK45252.1"/>
    <property type="molecule type" value="Genomic_DNA"/>
</dbReference>
<evidence type="ECO:0000256" key="3">
    <source>
        <dbReference type="ARBA" id="ARBA00022827"/>
    </source>
</evidence>
<dbReference type="AlphaFoldDB" id="A0A157ZI79"/>
<dbReference type="Gene3D" id="3.50.50.60">
    <property type="entry name" value="FAD/NAD(P)-binding domain"/>
    <property type="match status" value="1"/>
</dbReference>
<evidence type="ECO:0000256" key="2">
    <source>
        <dbReference type="ARBA" id="ARBA00022630"/>
    </source>
</evidence>
<keyword evidence="3" id="KW-0274">FAD</keyword>
<dbReference type="GO" id="GO:0005737">
    <property type="term" value="C:cytoplasm"/>
    <property type="evidence" value="ECO:0007669"/>
    <property type="project" value="TreeGrafter"/>
</dbReference>
<evidence type="ECO:0000313" key="6">
    <source>
        <dbReference type="EMBL" id="SAK45252.1"/>
    </source>
</evidence>
<dbReference type="PANTHER" id="PTHR43557">
    <property type="entry name" value="APOPTOSIS-INDUCING FACTOR 1"/>
    <property type="match status" value="1"/>
</dbReference>
<protein>
    <submittedName>
        <fullName evidence="6">Pyridine nucleotide-disulfide oxidoreductase, class I</fullName>
    </submittedName>
</protein>
<keyword evidence="7" id="KW-1185">Reference proteome</keyword>
<dbReference type="InterPro" id="IPR036188">
    <property type="entry name" value="FAD/NAD-bd_sf"/>
</dbReference>
<organism evidence="6 7">
    <name type="scientific">Caballeronia catudaia</name>
    <dbReference type="NCBI Taxonomy" id="1777136"/>
    <lineage>
        <taxon>Bacteria</taxon>
        <taxon>Pseudomonadati</taxon>
        <taxon>Pseudomonadota</taxon>
        <taxon>Betaproteobacteria</taxon>
        <taxon>Burkholderiales</taxon>
        <taxon>Burkholderiaceae</taxon>
        <taxon>Caballeronia</taxon>
    </lineage>
</organism>
<dbReference type="InterPro" id="IPR050446">
    <property type="entry name" value="FAD-oxidoreductase/Apoptosis"/>
</dbReference>
<evidence type="ECO:0000259" key="5">
    <source>
        <dbReference type="Pfam" id="PF07992"/>
    </source>
</evidence>
<dbReference type="SUPFAM" id="SSF51905">
    <property type="entry name" value="FAD/NAD(P)-binding domain"/>
    <property type="match status" value="1"/>
</dbReference>
<dbReference type="PANTHER" id="PTHR43557:SF2">
    <property type="entry name" value="RIESKE DOMAIN-CONTAINING PROTEIN-RELATED"/>
    <property type="match status" value="1"/>
</dbReference>
<comment type="cofactor">
    <cofactor evidence="1">
        <name>FAD</name>
        <dbReference type="ChEBI" id="CHEBI:57692"/>
    </cofactor>
</comment>
<evidence type="ECO:0000256" key="1">
    <source>
        <dbReference type="ARBA" id="ARBA00001974"/>
    </source>
</evidence>
<proteinExistence type="predicted"/>
<dbReference type="Pfam" id="PF07992">
    <property type="entry name" value="Pyr_redox_2"/>
    <property type="match status" value="1"/>
</dbReference>
<dbReference type="RefSeq" id="WP_061122763.1">
    <property type="nucleotide sequence ID" value="NZ_FCOF02000003.1"/>
</dbReference>
<keyword evidence="4" id="KW-0560">Oxidoreductase</keyword>
<name>A0A157ZI79_9BURK</name>
<dbReference type="Proteomes" id="UP000054870">
    <property type="component" value="Unassembled WGS sequence"/>
</dbReference>
<comment type="caution">
    <text evidence="6">The sequence shown here is derived from an EMBL/GenBank/DDBJ whole genome shotgun (WGS) entry which is preliminary data.</text>
</comment>
<evidence type="ECO:0000313" key="7">
    <source>
        <dbReference type="Proteomes" id="UP000054870"/>
    </source>
</evidence>
<reference evidence="6" key="1">
    <citation type="submission" date="2016-01" db="EMBL/GenBank/DDBJ databases">
        <authorList>
            <person name="Peeters C."/>
        </authorList>
    </citation>
    <scope>NUCLEOTIDE SEQUENCE [LARGE SCALE GENOMIC DNA]</scope>
    <source>
        <strain evidence="6">LMG 29318</strain>
    </source>
</reference>
<dbReference type="GO" id="GO:0016651">
    <property type="term" value="F:oxidoreductase activity, acting on NAD(P)H"/>
    <property type="evidence" value="ECO:0007669"/>
    <property type="project" value="TreeGrafter"/>
</dbReference>
<dbReference type="InterPro" id="IPR023753">
    <property type="entry name" value="FAD/NAD-binding_dom"/>
</dbReference>